<feature type="domain" description="Matrin-type" evidence="7">
    <location>
        <begin position="282"/>
        <end position="313"/>
    </location>
</feature>
<feature type="region of interest" description="Disordered" evidence="6">
    <location>
        <begin position="1"/>
        <end position="253"/>
    </location>
</feature>
<dbReference type="InterPro" id="IPR000690">
    <property type="entry name" value="Matrin/U1-C_Znf_C2H2"/>
</dbReference>
<dbReference type="HOGENOM" id="CLU_425090_0_0_1"/>
<evidence type="ECO:0000256" key="5">
    <source>
        <dbReference type="ARBA" id="ARBA00023242"/>
    </source>
</evidence>
<comment type="subcellular location">
    <subcellularLocation>
        <location evidence="1">Nucleus</location>
    </subcellularLocation>
</comment>
<reference evidence="9" key="2">
    <citation type="submission" date="2025-08" db="UniProtKB">
        <authorList>
            <consortium name="Ensembl"/>
        </authorList>
    </citation>
    <scope>IDENTIFICATION</scope>
</reference>
<reference evidence="9" key="3">
    <citation type="submission" date="2025-09" db="UniProtKB">
        <authorList>
            <consortium name="Ensembl"/>
        </authorList>
    </citation>
    <scope>IDENTIFICATION</scope>
</reference>
<dbReference type="AlphaFoldDB" id="H2ZA82"/>
<dbReference type="SMART" id="SM00451">
    <property type="entry name" value="ZnF_U1"/>
    <property type="match status" value="1"/>
</dbReference>
<evidence type="ECO:0000256" key="2">
    <source>
        <dbReference type="ARBA" id="ARBA00022723"/>
    </source>
</evidence>
<proteinExistence type="predicted"/>
<feature type="compositionally biased region" description="Pro residues" evidence="6">
    <location>
        <begin position="205"/>
        <end position="218"/>
    </location>
</feature>
<evidence type="ECO:0000256" key="4">
    <source>
        <dbReference type="ARBA" id="ARBA00022833"/>
    </source>
</evidence>
<keyword evidence="4" id="KW-0862">Zinc</keyword>
<dbReference type="eggNOG" id="ENOG502RYYN">
    <property type="taxonomic scope" value="Eukaryota"/>
</dbReference>
<dbReference type="Ensembl" id="ENSCSAVT00000014662.1">
    <property type="protein sequence ID" value="ENSCSAVP00000014497.1"/>
    <property type="gene ID" value="ENSCSAVG00000008489.1"/>
</dbReference>
<feature type="compositionally biased region" description="Basic and acidic residues" evidence="6">
    <location>
        <begin position="92"/>
        <end position="123"/>
    </location>
</feature>
<dbReference type="InterPro" id="IPR003034">
    <property type="entry name" value="SAP_dom"/>
</dbReference>
<dbReference type="InterPro" id="IPR003604">
    <property type="entry name" value="Matrin/U1-like-C_Znf_C2H2"/>
</dbReference>
<feature type="compositionally biased region" description="Basic and acidic residues" evidence="6">
    <location>
        <begin position="69"/>
        <end position="84"/>
    </location>
</feature>
<evidence type="ECO:0000259" key="8">
    <source>
        <dbReference type="PROSITE" id="PS50800"/>
    </source>
</evidence>
<dbReference type="InterPro" id="IPR026811">
    <property type="entry name" value="CIZ1"/>
</dbReference>
<dbReference type="PANTHER" id="PTHR15491:SF9">
    <property type="entry name" value="CIP1-INTERACTING ZINC FINGER PROTEIN"/>
    <property type="match status" value="1"/>
</dbReference>
<dbReference type="Proteomes" id="UP000007875">
    <property type="component" value="Unassembled WGS sequence"/>
</dbReference>
<accession>H2ZA82</accession>
<dbReference type="PROSITE" id="PS50171">
    <property type="entry name" value="ZF_MATRIN"/>
    <property type="match status" value="1"/>
</dbReference>
<feature type="region of interest" description="Disordered" evidence="6">
    <location>
        <begin position="512"/>
        <end position="541"/>
    </location>
</feature>
<sequence>MSRSPPPSAGRPWYPPQQNPTGGVPPSSERRSPERGPPPDWYRWQEYYRGRSPPRSAPPRGHSPTRPPSPDHKRSGSPRNDRSTNQRAPSPRSERPISPRDRIPPRPPSPRRERPRSPPDWRRKSPPHYYRGPPPERRRSPPYWHRRSPPRYGPPRGRSPPRGYWGPPPPEWDRYRYPPHPDRRSPHRRSPPPHSWNKTWVAPHGPVPPRPDQPPTLPIAPAKVSPVPSIPSDINKADSNKTEDSLLPPGDEKEEIIESFDLPDFDPETPLGQNYVIPVSGFFCKICHKFYNSEASAKVTHCKSKTHYDKFSKWLAEKKVASITQKRSVSASTNETNKDEPPIKQVKMEPGIETQNDAAKYDPTNPTSVEPSVVDGSPTERKFSMATVPLDQIKITVMNTPKESGVDIKEEVTAECAQEEDPTMDMDLGSENEGIDQNGSATQSSDYDADNNPLITNDIKNQSTDYVEATLYNIRKLKVAELKANLEKRNIKSTGLKTLLIKRLEKVLMEEASASENDEINKETEQETGLDGGAEEEKVDEVEQSEIVGEKVIMKMTESDVEPANKKEHWITERELERELLALEGVKKVNQLSFATNKLGKKTLVEWTIDLQFEGELPEDGIFFFMPSHQQLAFKATVEVEAEV</sequence>
<evidence type="ECO:0000259" key="7">
    <source>
        <dbReference type="PROSITE" id="PS50171"/>
    </source>
</evidence>
<keyword evidence="10" id="KW-1185">Reference proteome</keyword>
<reference evidence="10" key="1">
    <citation type="submission" date="2003-08" db="EMBL/GenBank/DDBJ databases">
        <authorList>
            <person name="Birren B."/>
            <person name="Nusbaum C."/>
            <person name="Abebe A."/>
            <person name="Abouelleil A."/>
            <person name="Adekoya E."/>
            <person name="Ait-zahra M."/>
            <person name="Allen N."/>
            <person name="Allen T."/>
            <person name="An P."/>
            <person name="Anderson M."/>
            <person name="Anderson S."/>
            <person name="Arachchi H."/>
            <person name="Armbruster J."/>
            <person name="Bachantsang P."/>
            <person name="Baldwin J."/>
            <person name="Barry A."/>
            <person name="Bayul T."/>
            <person name="Blitshsteyn B."/>
            <person name="Bloom T."/>
            <person name="Blye J."/>
            <person name="Boguslavskiy L."/>
            <person name="Borowsky M."/>
            <person name="Boukhgalter B."/>
            <person name="Brunache A."/>
            <person name="Butler J."/>
            <person name="Calixte N."/>
            <person name="Calvo S."/>
            <person name="Camarata J."/>
            <person name="Campo K."/>
            <person name="Chang J."/>
            <person name="Cheshatsang Y."/>
            <person name="Citroen M."/>
            <person name="Collymore A."/>
            <person name="Considine T."/>
            <person name="Cook A."/>
            <person name="Cooke P."/>
            <person name="Corum B."/>
            <person name="Cuomo C."/>
            <person name="David R."/>
            <person name="Dawoe T."/>
            <person name="Degray S."/>
            <person name="Dodge S."/>
            <person name="Dooley K."/>
            <person name="Dorje P."/>
            <person name="Dorjee K."/>
            <person name="Dorris L."/>
            <person name="Duffey N."/>
            <person name="Dupes A."/>
            <person name="Elkins T."/>
            <person name="Engels R."/>
            <person name="Erickson J."/>
            <person name="Farina A."/>
            <person name="Faro S."/>
            <person name="Ferreira P."/>
            <person name="Fischer H."/>
            <person name="Fitzgerald M."/>
            <person name="Foley K."/>
            <person name="Gage D."/>
            <person name="Galagan J."/>
            <person name="Gearin G."/>
            <person name="Gnerre S."/>
            <person name="Gnirke A."/>
            <person name="Goyette A."/>
            <person name="Graham J."/>
            <person name="Grandbois E."/>
            <person name="Gyaltsen K."/>
            <person name="Hafez N."/>
            <person name="Hagopian D."/>
            <person name="Hagos B."/>
            <person name="Hall J."/>
            <person name="Hatcher B."/>
            <person name="Heller A."/>
            <person name="Higgins H."/>
            <person name="Honan T."/>
            <person name="Horn A."/>
            <person name="Houde N."/>
            <person name="Hughes L."/>
            <person name="Hulme W."/>
            <person name="Husby E."/>
            <person name="Iliev I."/>
            <person name="Jaffe D."/>
            <person name="Jones C."/>
            <person name="Kamal M."/>
            <person name="Kamat A."/>
            <person name="Kamvysselis M."/>
            <person name="Karlsson E."/>
            <person name="Kells C."/>
            <person name="Kieu A."/>
            <person name="Kisner P."/>
            <person name="Kodira C."/>
            <person name="Kulbokas E."/>
            <person name="Labutti K."/>
            <person name="Lama D."/>
            <person name="Landers T."/>
            <person name="Leger J."/>
            <person name="Levine S."/>
            <person name="Lewis D."/>
            <person name="Lewis T."/>
            <person name="Lindblad-toh K."/>
            <person name="Liu X."/>
            <person name="Lokyitsang T."/>
            <person name="Lokyitsang Y."/>
            <person name="Lucien O."/>
            <person name="Lui A."/>
            <person name="Ma L.J."/>
            <person name="Mabbitt R."/>
            <person name="Macdonald J."/>
            <person name="Maclean C."/>
            <person name="Major J."/>
            <person name="Manning J."/>
            <person name="Marabella R."/>
            <person name="Maru K."/>
            <person name="Matthews C."/>
            <person name="Mauceli E."/>
            <person name="Mccarthy M."/>
            <person name="Mcdonough S."/>
            <person name="Mcghee T."/>
            <person name="Meldrim J."/>
            <person name="Meneus L."/>
            <person name="Mesirov J."/>
            <person name="Mihalev A."/>
            <person name="Mihova T."/>
            <person name="Mikkelsen T."/>
            <person name="Mlenga V."/>
            <person name="Moru K."/>
            <person name="Mozes J."/>
            <person name="Mulrain L."/>
            <person name="Munson G."/>
            <person name="Naylor J."/>
            <person name="Newes C."/>
            <person name="Nguyen C."/>
            <person name="Nguyen N."/>
            <person name="Nguyen T."/>
            <person name="Nicol R."/>
            <person name="Nielsen C."/>
            <person name="Nizzari M."/>
            <person name="Norbu C."/>
            <person name="Norbu N."/>
            <person name="O'donnell P."/>
            <person name="Okoawo O."/>
            <person name="O'leary S."/>
            <person name="Omotosho B."/>
            <person name="O'neill K."/>
            <person name="Osman S."/>
            <person name="Parker S."/>
            <person name="Perrin D."/>
            <person name="Phunkhang P."/>
            <person name="Piqani B."/>
            <person name="Purcell S."/>
            <person name="Rachupka T."/>
            <person name="Ramasamy U."/>
            <person name="Rameau R."/>
            <person name="Ray V."/>
            <person name="Raymond C."/>
            <person name="Retta R."/>
            <person name="Richardson S."/>
            <person name="Rise C."/>
            <person name="Rodriguez J."/>
            <person name="Rogers J."/>
            <person name="Rogov P."/>
            <person name="Rutman M."/>
            <person name="Schupbach R."/>
            <person name="Seaman C."/>
            <person name="Settipalli S."/>
            <person name="Sharpe T."/>
            <person name="Sheridan J."/>
            <person name="Sherpa N."/>
            <person name="Shi J."/>
            <person name="Smirnov S."/>
            <person name="Smith C."/>
            <person name="Sougnez C."/>
            <person name="Spencer B."/>
            <person name="Stalker J."/>
            <person name="Stange-thomann N."/>
            <person name="Stavropoulos S."/>
            <person name="Stetson K."/>
            <person name="Stone C."/>
            <person name="Stone S."/>
            <person name="Stubbs M."/>
            <person name="Talamas J."/>
            <person name="Tchuinga P."/>
            <person name="Tenzing P."/>
            <person name="Tesfaye S."/>
            <person name="Theodore J."/>
            <person name="Thoulutsang Y."/>
            <person name="Topham K."/>
            <person name="Towey S."/>
            <person name="Tsamla T."/>
            <person name="Tsomo N."/>
            <person name="Vallee D."/>
            <person name="Vassiliev H."/>
            <person name="Venkataraman V."/>
            <person name="Vinson J."/>
            <person name="Vo A."/>
            <person name="Wade C."/>
            <person name="Wang S."/>
            <person name="Wangchuk T."/>
            <person name="Wangdi T."/>
            <person name="Whittaker C."/>
            <person name="Wilkinson J."/>
            <person name="Wu Y."/>
            <person name="Wyman D."/>
            <person name="Yadav S."/>
            <person name="Yang S."/>
            <person name="Yang X."/>
            <person name="Yeager S."/>
            <person name="Yee E."/>
            <person name="Young G."/>
            <person name="Zainoun J."/>
            <person name="Zembeck L."/>
            <person name="Zimmer A."/>
            <person name="Zody M."/>
            <person name="Lander E."/>
        </authorList>
    </citation>
    <scope>NUCLEOTIDE SEQUENCE [LARGE SCALE GENOMIC DNA]</scope>
</reference>
<dbReference type="InterPro" id="IPR036361">
    <property type="entry name" value="SAP_dom_sf"/>
</dbReference>
<feature type="region of interest" description="Disordered" evidence="6">
    <location>
        <begin position="356"/>
        <end position="379"/>
    </location>
</feature>
<dbReference type="GO" id="GO:0008270">
    <property type="term" value="F:zinc ion binding"/>
    <property type="evidence" value="ECO:0007669"/>
    <property type="project" value="UniProtKB-KW"/>
</dbReference>
<feature type="compositionally biased region" description="Low complexity" evidence="6">
    <location>
        <begin position="50"/>
        <end position="64"/>
    </location>
</feature>
<feature type="domain" description="SAP" evidence="8">
    <location>
        <begin position="474"/>
        <end position="508"/>
    </location>
</feature>
<protein>
    <recommendedName>
        <fullName evidence="11">Matrin-type domain-containing protein</fullName>
    </recommendedName>
</protein>
<keyword evidence="5" id="KW-0539">Nucleus</keyword>
<evidence type="ECO:0000313" key="10">
    <source>
        <dbReference type="Proteomes" id="UP000007875"/>
    </source>
</evidence>
<feature type="compositionally biased region" description="Basic and acidic residues" evidence="6">
    <location>
        <begin position="235"/>
        <end position="244"/>
    </location>
</feature>
<evidence type="ECO:0000313" key="9">
    <source>
        <dbReference type="Ensembl" id="ENSCSAVP00000014497.1"/>
    </source>
</evidence>
<dbReference type="InParanoid" id="H2ZA82"/>
<evidence type="ECO:0008006" key="11">
    <source>
        <dbReference type="Google" id="ProtNLM"/>
    </source>
</evidence>
<dbReference type="PROSITE" id="PS50800">
    <property type="entry name" value="SAP"/>
    <property type="match status" value="1"/>
</dbReference>
<keyword evidence="3" id="KW-0863">Zinc-finger</keyword>
<feature type="compositionally biased region" description="Pro residues" evidence="6">
    <location>
        <begin position="1"/>
        <end position="18"/>
    </location>
</feature>
<dbReference type="Gene3D" id="1.10.720.30">
    <property type="entry name" value="SAP domain"/>
    <property type="match status" value="1"/>
</dbReference>
<feature type="compositionally biased region" description="Acidic residues" evidence="6">
    <location>
        <begin position="417"/>
        <end position="434"/>
    </location>
</feature>
<dbReference type="PANTHER" id="PTHR15491">
    <property type="match status" value="1"/>
</dbReference>
<dbReference type="SUPFAM" id="SSF68906">
    <property type="entry name" value="SAP domain"/>
    <property type="match status" value="1"/>
</dbReference>
<dbReference type="STRING" id="51511.ENSCSAVP00000014497"/>
<dbReference type="SMART" id="SM00513">
    <property type="entry name" value="SAP"/>
    <property type="match status" value="1"/>
</dbReference>
<dbReference type="GO" id="GO:0005634">
    <property type="term" value="C:nucleus"/>
    <property type="evidence" value="ECO:0007669"/>
    <property type="project" value="UniProtKB-SubCell"/>
</dbReference>
<dbReference type="GO" id="GO:0003676">
    <property type="term" value="F:nucleic acid binding"/>
    <property type="evidence" value="ECO:0007669"/>
    <property type="project" value="InterPro"/>
</dbReference>
<name>H2ZA82_CIOSA</name>
<keyword evidence="2" id="KW-0479">Metal-binding</keyword>
<feature type="region of interest" description="Disordered" evidence="6">
    <location>
        <begin position="415"/>
        <end position="449"/>
    </location>
</feature>
<evidence type="ECO:0000256" key="3">
    <source>
        <dbReference type="ARBA" id="ARBA00022771"/>
    </source>
</evidence>
<dbReference type="Pfam" id="PF02037">
    <property type="entry name" value="SAP"/>
    <property type="match status" value="1"/>
</dbReference>
<feature type="compositionally biased region" description="Basic and acidic residues" evidence="6">
    <location>
        <begin position="171"/>
        <end position="184"/>
    </location>
</feature>
<feature type="compositionally biased region" description="Polar residues" evidence="6">
    <location>
        <begin position="435"/>
        <end position="446"/>
    </location>
</feature>
<feature type="compositionally biased region" description="Low complexity" evidence="6">
    <location>
        <begin position="154"/>
        <end position="165"/>
    </location>
</feature>
<dbReference type="GeneTree" id="ENSGT00730000112700"/>
<organism evidence="9 10">
    <name type="scientific">Ciona savignyi</name>
    <name type="common">Pacific transparent sea squirt</name>
    <dbReference type="NCBI Taxonomy" id="51511"/>
    <lineage>
        <taxon>Eukaryota</taxon>
        <taxon>Metazoa</taxon>
        <taxon>Chordata</taxon>
        <taxon>Tunicata</taxon>
        <taxon>Ascidiacea</taxon>
        <taxon>Phlebobranchia</taxon>
        <taxon>Cionidae</taxon>
        <taxon>Ciona</taxon>
    </lineage>
</organism>
<evidence type="ECO:0000256" key="1">
    <source>
        <dbReference type="ARBA" id="ARBA00004123"/>
    </source>
</evidence>
<evidence type="ECO:0000256" key="6">
    <source>
        <dbReference type="SAM" id="MobiDB-lite"/>
    </source>
</evidence>